<proteinExistence type="predicted"/>
<dbReference type="Proteomes" id="UP001148662">
    <property type="component" value="Unassembled WGS sequence"/>
</dbReference>
<accession>A0ACC1TAJ3</accession>
<dbReference type="EMBL" id="JANHOG010000182">
    <property type="protein sequence ID" value="KAJ3557132.1"/>
    <property type="molecule type" value="Genomic_DNA"/>
</dbReference>
<name>A0ACC1TAJ3_9APHY</name>
<organism evidence="1 2">
    <name type="scientific">Phlebia brevispora</name>
    <dbReference type="NCBI Taxonomy" id="194682"/>
    <lineage>
        <taxon>Eukaryota</taxon>
        <taxon>Fungi</taxon>
        <taxon>Dikarya</taxon>
        <taxon>Basidiomycota</taxon>
        <taxon>Agaricomycotina</taxon>
        <taxon>Agaricomycetes</taxon>
        <taxon>Polyporales</taxon>
        <taxon>Meruliaceae</taxon>
        <taxon>Phlebia</taxon>
    </lineage>
</organism>
<comment type="caution">
    <text evidence="1">The sequence shown here is derived from an EMBL/GenBank/DDBJ whole genome shotgun (WGS) entry which is preliminary data.</text>
</comment>
<evidence type="ECO:0000313" key="2">
    <source>
        <dbReference type="Proteomes" id="UP001148662"/>
    </source>
</evidence>
<evidence type="ECO:0000313" key="1">
    <source>
        <dbReference type="EMBL" id="KAJ3557132.1"/>
    </source>
</evidence>
<gene>
    <name evidence="1" type="ORF">NM688_g1639</name>
</gene>
<reference evidence="1" key="1">
    <citation type="submission" date="2022-07" db="EMBL/GenBank/DDBJ databases">
        <title>Genome Sequence of Phlebia brevispora.</title>
        <authorList>
            <person name="Buettner E."/>
        </authorList>
    </citation>
    <scope>NUCLEOTIDE SEQUENCE</scope>
    <source>
        <strain evidence="1">MPL23</strain>
    </source>
</reference>
<protein>
    <submittedName>
        <fullName evidence="1">Uncharacterized protein</fullName>
    </submittedName>
</protein>
<keyword evidence="2" id="KW-1185">Reference proteome</keyword>
<sequence>MPYQNKTRTKNHAATVNQTAIVWSTGSNRKAYQAVPHDSQPAKLLAQIDAERSPGQCIKFDLRGTLKGSTFTGMQYASGFFCDPPVKEVRLVCHRFPWEIFIKKKTHLTYGDVWGAVWSKLQSDLEQPLWTVADNSRQSKILRAVQRREKQLGKRDLQALRIDWLGEATLFAGLQKPELIAPRMPGVSKDIATWSIRLEKPTA</sequence>